<dbReference type="AlphaFoldDB" id="G2YK53"/>
<dbReference type="Proteomes" id="UP000008177">
    <property type="component" value="Unplaced contigs"/>
</dbReference>
<gene>
    <name evidence="2" type="ORF">BofuT4_P081600.1</name>
</gene>
<evidence type="ECO:0000313" key="3">
    <source>
        <dbReference type="Proteomes" id="UP000008177"/>
    </source>
</evidence>
<proteinExistence type="predicted"/>
<dbReference type="HOGENOM" id="CLU_1796170_0_0_1"/>
<evidence type="ECO:0000256" key="1">
    <source>
        <dbReference type="SAM" id="MobiDB-lite"/>
    </source>
</evidence>
<sequence length="144" mass="16733">MSSRSPFSILNKLWGSTQSRDTSGVRWQRTVTLRKVRTYENHGAVYTGVPEDAKKNRKRDKDQQTSKSTTDLRCLWRGRSAFCILGLICSPCSANDARRIYVREQSTLVFIYQMVTFHMPYERKESAFQLHCVDIRPIHTLADE</sequence>
<name>G2YK53_BOTF4</name>
<organism evidence="2 3">
    <name type="scientific">Botryotinia fuckeliana (strain T4)</name>
    <name type="common">Noble rot fungus</name>
    <name type="synonym">Botrytis cinerea</name>
    <dbReference type="NCBI Taxonomy" id="999810"/>
    <lineage>
        <taxon>Eukaryota</taxon>
        <taxon>Fungi</taxon>
        <taxon>Dikarya</taxon>
        <taxon>Ascomycota</taxon>
        <taxon>Pezizomycotina</taxon>
        <taxon>Leotiomycetes</taxon>
        <taxon>Helotiales</taxon>
        <taxon>Sclerotiniaceae</taxon>
        <taxon>Botrytis</taxon>
    </lineage>
</organism>
<feature type="region of interest" description="Disordered" evidence="1">
    <location>
        <begin position="47"/>
        <end position="69"/>
    </location>
</feature>
<dbReference type="InParanoid" id="G2YK53"/>
<evidence type="ECO:0000313" key="2">
    <source>
        <dbReference type="EMBL" id="CCD52001.1"/>
    </source>
</evidence>
<dbReference type="EMBL" id="FQ790340">
    <property type="protein sequence ID" value="CCD52001.1"/>
    <property type="molecule type" value="Genomic_DNA"/>
</dbReference>
<feature type="compositionally biased region" description="Basic and acidic residues" evidence="1">
    <location>
        <begin position="51"/>
        <end position="64"/>
    </location>
</feature>
<protein>
    <submittedName>
        <fullName evidence="2">Uncharacterized protein</fullName>
    </submittedName>
</protein>
<reference evidence="3" key="1">
    <citation type="journal article" date="2011" name="PLoS Genet.">
        <title>Genomic analysis of the necrotrophic fungal pathogens Sclerotinia sclerotiorum and Botrytis cinerea.</title>
        <authorList>
            <person name="Amselem J."/>
            <person name="Cuomo C.A."/>
            <person name="van Kan J.A."/>
            <person name="Viaud M."/>
            <person name="Benito E.P."/>
            <person name="Couloux A."/>
            <person name="Coutinho P.M."/>
            <person name="de Vries R.P."/>
            <person name="Dyer P.S."/>
            <person name="Fillinger S."/>
            <person name="Fournier E."/>
            <person name="Gout L."/>
            <person name="Hahn M."/>
            <person name="Kohn L."/>
            <person name="Lapalu N."/>
            <person name="Plummer K.M."/>
            <person name="Pradier J.M."/>
            <person name="Quevillon E."/>
            <person name="Sharon A."/>
            <person name="Simon A."/>
            <person name="ten Have A."/>
            <person name="Tudzynski B."/>
            <person name="Tudzynski P."/>
            <person name="Wincker P."/>
            <person name="Andrew M."/>
            <person name="Anthouard V."/>
            <person name="Beever R.E."/>
            <person name="Beffa R."/>
            <person name="Benoit I."/>
            <person name="Bouzid O."/>
            <person name="Brault B."/>
            <person name="Chen Z."/>
            <person name="Choquer M."/>
            <person name="Collemare J."/>
            <person name="Cotton P."/>
            <person name="Danchin E.G."/>
            <person name="Da Silva C."/>
            <person name="Gautier A."/>
            <person name="Giraud C."/>
            <person name="Giraud T."/>
            <person name="Gonzalez C."/>
            <person name="Grossetete S."/>
            <person name="Guldener U."/>
            <person name="Henrissat B."/>
            <person name="Howlett B.J."/>
            <person name="Kodira C."/>
            <person name="Kretschmer M."/>
            <person name="Lappartient A."/>
            <person name="Leroch M."/>
            <person name="Levis C."/>
            <person name="Mauceli E."/>
            <person name="Neuveglise C."/>
            <person name="Oeser B."/>
            <person name="Pearson M."/>
            <person name="Poulain J."/>
            <person name="Poussereau N."/>
            <person name="Quesneville H."/>
            <person name="Rascle C."/>
            <person name="Schumacher J."/>
            <person name="Segurens B."/>
            <person name="Sexton A."/>
            <person name="Silva E."/>
            <person name="Sirven C."/>
            <person name="Soanes D.M."/>
            <person name="Talbot N.J."/>
            <person name="Templeton M."/>
            <person name="Yandava C."/>
            <person name="Yarden O."/>
            <person name="Zeng Q."/>
            <person name="Rollins J.A."/>
            <person name="Lebrun M.H."/>
            <person name="Dickman M."/>
        </authorList>
    </citation>
    <scope>NUCLEOTIDE SEQUENCE [LARGE SCALE GENOMIC DNA]</scope>
    <source>
        <strain evidence="3">T4</strain>
    </source>
</reference>
<accession>G2YK53</accession>